<keyword evidence="2" id="KW-1185">Reference proteome</keyword>
<reference evidence="1 2" key="1">
    <citation type="journal article" date="2020" name="IScience">
        <title>Genome Sequencing of the Endangered Kingdonia uniflora (Circaeasteraceae, Ranunculales) Reveals Potential Mechanisms of Evolutionary Specialization.</title>
        <authorList>
            <person name="Sun Y."/>
            <person name="Deng T."/>
            <person name="Zhang A."/>
            <person name="Moore M.J."/>
            <person name="Landis J.B."/>
            <person name="Lin N."/>
            <person name="Zhang H."/>
            <person name="Zhang X."/>
            <person name="Huang J."/>
            <person name="Zhang X."/>
            <person name="Sun H."/>
            <person name="Wang H."/>
        </authorList>
    </citation>
    <scope>NUCLEOTIDE SEQUENCE [LARGE SCALE GENOMIC DNA]</scope>
    <source>
        <strain evidence="1">TB1705</strain>
        <tissue evidence="1">Leaf</tissue>
    </source>
</reference>
<evidence type="ECO:0000313" key="1">
    <source>
        <dbReference type="EMBL" id="KAF6164745.1"/>
    </source>
</evidence>
<organism evidence="1 2">
    <name type="scientific">Kingdonia uniflora</name>
    <dbReference type="NCBI Taxonomy" id="39325"/>
    <lineage>
        <taxon>Eukaryota</taxon>
        <taxon>Viridiplantae</taxon>
        <taxon>Streptophyta</taxon>
        <taxon>Embryophyta</taxon>
        <taxon>Tracheophyta</taxon>
        <taxon>Spermatophyta</taxon>
        <taxon>Magnoliopsida</taxon>
        <taxon>Ranunculales</taxon>
        <taxon>Circaeasteraceae</taxon>
        <taxon>Kingdonia</taxon>
    </lineage>
</organism>
<protein>
    <submittedName>
        <fullName evidence="1">Uncharacterized protein</fullName>
    </submittedName>
</protein>
<proteinExistence type="predicted"/>
<name>A0A7J7NC59_9MAGN</name>
<dbReference type="Proteomes" id="UP000541444">
    <property type="component" value="Unassembled WGS sequence"/>
</dbReference>
<dbReference type="PANTHER" id="PTHR33018:SF37">
    <property type="entry name" value="TRANSPOSASE TNP1_EN_SPM-LIKE DOMAIN-CONTAINING PROTEIN"/>
    <property type="match status" value="1"/>
</dbReference>
<dbReference type="AlphaFoldDB" id="A0A7J7NC59"/>
<sequence length="325" mass="37024">MWMLPPLRSMSSLLNPMEQSPIPSPIHVGGSHEHFDTSGGGSSKTKIRLRFSLLGHVVGKNSTKFMSRFGSLVREHIPPYYPDWLAVPLKLKDTVWETICDEYELPQAAKRKLMKSANTMWRNEKKILRKKYDECDTDDERKKNFPKKTKPEDWVRFVDLTSTEEVKASRERNKINRSKMLTPHTTGRKGVFRVADEMMEVDPTITRSDSFLVGHTRSDGTFPTAFVEEKVIAVKDIIMKNPQPKYLDVGHDPLAQVFGPVKKISTPLLREEAVVHFMNFQEHIVATGRALVLSGLQESEEAEYEVIVDIILQSLVNVGFSLTNV</sequence>
<accession>A0A7J7NC59</accession>
<dbReference type="PANTHER" id="PTHR33018">
    <property type="entry name" value="OS10G0338966 PROTEIN-RELATED"/>
    <property type="match status" value="1"/>
</dbReference>
<evidence type="ECO:0000313" key="2">
    <source>
        <dbReference type="Proteomes" id="UP000541444"/>
    </source>
</evidence>
<dbReference type="OrthoDB" id="1937868at2759"/>
<comment type="caution">
    <text evidence="1">The sequence shown here is derived from an EMBL/GenBank/DDBJ whole genome shotgun (WGS) entry which is preliminary data.</text>
</comment>
<gene>
    <name evidence="1" type="ORF">GIB67_040997</name>
</gene>
<dbReference type="Pfam" id="PF03004">
    <property type="entry name" value="Transposase_24"/>
    <property type="match status" value="1"/>
</dbReference>
<dbReference type="InterPro" id="IPR004252">
    <property type="entry name" value="Probable_transposase_24"/>
</dbReference>
<dbReference type="EMBL" id="JACGCM010000911">
    <property type="protein sequence ID" value="KAF6164745.1"/>
    <property type="molecule type" value="Genomic_DNA"/>
</dbReference>